<keyword evidence="2" id="KW-0472">Membrane</keyword>
<evidence type="ECO:0000313" key="3">
    <source>
        <dbReference type="EMBL" id="CCO04570.1"/>
    </source>
</evidence>
<feature type="transmembrane region" description="Helical" evidence="2">
    <location>
        <begin position="28"/>
        <end position="49"/>
    </location>
</feature>
<dbReference type="RefSeq" id="WP_038671286.1">
    <property type="nucleotide sequence ID" value="NZ_DAWEQM010000006.1"/>
</dbReference>
<dbReference type="Proteomes" id="UP000027600">
    <property type="component" value="Chromosome I"/>
</dbReference>
<feature type="transmembrane region" description="Helical" evidence="2">
    <location>
        <begin position="61"/>
        <end position="88"/>
    </location>
</feature>
<evidence type="ECO:0000313" key="4">
    <source>
        <dbReference type="Proteomes" id="UP000027600"/>
    </source>
</evidence>
<protein>
    <submittedName>
        <fullName evidence="3">Uncharacterized protein</fullName>
    </submittedName>
</protein>
<keyword evidence="4" id="KW-1185">Reference proteome</keyword>
<feature type="coiled-coil region" evidence="1">
    <location>
        <begin position="233"/>
        <end position="260"/>
    </location>
</feature>
<keyword evidence="2" id="KW-1133">Transmembrane helix</keyword>
<evidence type="ECO:0000256" key="2">
    <source>
        <dbReference type="SAM" id="Phobius"/>
    </source>
</evidence>
<organism evidence="3 4">
    <name type="scientific">Ruminococcus bicirculans</name>
    <name type="common">ex Wegman et al. 2014</name>
    <dbReference type="NCBI Taxonomy" id="1160721"/>
    <lineage>
        <taxon>Bacteria</taxon>
        <taxon>Bacillati</taxon>
        <taxon>Bacillota</taxon>
        <taxon>Clostridia</taxon>
        <taxon>Eubacteriales</taxon>
        <taxon>Oscillospiraceae</taxon>
        <taxon>Ruminococcus</taxon>
    </lineage>
</organism>
<sequence>MANKALFWYNYKRFVDEGTIKPLSPKTFALSGLITVCGLVLSLTIYCLVFPNSFVGENTPIKLFFCTLFYMLGTLAMIGGVYFGISLVVTRFIPTKSNRLVLRCFMYVIQIVLFLLVFIGGFENYFSVYGISSYSDDIKAIKSDYVMMVNSAKDMFSDTETLKDVHFDTMSYLYFENQGRNAVYIDAVDDNDRYTKLMISPGDKSKIDFSAFYDVTYYPNTMTISSLNIVGEYDATEEAEKKEQNEITELLNELLDMDIEITLEVDEKGTVFINRPHIPYYDDKEDIGVVPLDRSISLYVKRDGEFYQNWDFSKKEWINKLTFLKSNRKYGNYEIILAFGYNETTGEYTPISNTIEYTVE</sequence>
<feature type="transmembrane region" description="Helical" evidence="2">
    <location>
        <begin position="100"/>
        <end position="122"/>
    </location>
</feature>
<accession>A0ABM9QFC2</accession>
<keyword evidence="1" id="KW-0175">Coiled coil</keyword>
<name>A0ABM9QFC2_9FIRM</name>
<keyword evidence="2" id="KW-0812">Transmembrane</keyword>
<dbReference type="EMBL" id="HF545616">
    <property type="protein sequence ID" value="CCO04570.1"/>
    <property type="molecule type" value="Genomic_DNA"/>
</dbReference>
<proteinExistence type="predicted"/>
<evidence type="ECO:0000256" key="1">
    <source>
        <dbReference type="SAM" id="Coils"/>
    </source>
</evidence>
<reference evidence="3 4" key="1">
    <citation type="journal article" date="2014" name="Int. J. Syst. Evol. Microbiol.">
        <title>Complete genome of a new Firmicutes species belonging to the dominant human colonic microbiota ('Ruminococcus bicirculans') reveals two chromosomes and a selective capacity to utilize plant glucans.</title>
        <authorList>
            <consortium name="NISC Comparative Sequencing Program"/>
            <person name="Wegmann U."/>
            <person name="Louis P."/>
            <person name="Goesmann A."/>
            <person name="Henrissat B."/>
            <person name="Duncan S.H."/>
            <person name="Flint H.J."/>
        </authorList>
    </citation>
    <scope>NUCLEOTIDE SEQUENCE [LARGE SCALE GENOMIC DNA]</scope>
    <source>
        <strain evidence="3 4">80/3</strain>
    </source>
</reference>
<gene>
    <name evidence="3" type="ORF">RBI_I00854</name>
</gene>